<protein>
    <submittedName>
        <fullName evidence="2">Uncharacterized protein</fullName>
    </submittedName>
</protein>
<evidence type="ECO:0000256" key="1">
    <source>
        <dbReference type="SAM" id="MobiDB-lite"/>
    </source>
</evidence>
<accession>A0A6J4KGZ9</accession>
<feature type="compositionally biased region" description="Low complexity" evidence="1">
    <location>
        <begin position="7"/>
        <end position="28"/>
    </location>
</feature>
<reference evidence="2" key="1">
    <citation type="submission" date="2020-02" db="EMBL/GenBank/DDBJ databases">
        <authorList>
            <person name="Meier V. D."/>
        </authorList>
    </citation>
    <scope>NUCLEOTIDE SEQUENCE</scope>
    <source>
        <strain evidence="2">AVDCRST_MAG89</strain>
    </source>
</reference>
<evidence type="ECO:0000313" key="2">
    <source>
        <dbReference type="EMBL" id="CAA9305473.1"/>
    </source>
</evidence>
<gene>
    <name evidence="2" type="ORF">AVDCRST_MAG89-767</name>
</gene>
<feature type="compositionally biased region" description="Basic residues" evidence="1">
    <location>
        <begin position="29"/>
        <end position="60"/>
    </location>
</feature>
<sequence>ADHRTHVAGPVGRGSSRGARGQRPALHGAARRRVPVPARHHGPSVRGRGVHRRARRHHRHLAGDGLQGARNAGQLQSGGQADVRRRLRALRRAHRRPLSLPLPRLRAGARRARRASRDAAPHRRRGGVPGPRIPRGGRGTVPGLRL</sequence>
<feature type="non-terminal residue" evidence="2">
    <location>
        <position position="146"/>
    </location>
</feature>
<dbReference type="AlphaFoldDB" id="A0A6J4KGZ9"/>
<dbReference type="EMBL" id="CADCTV010000168">
    <property type="protein sequence ID" value="CAA9305473.1"/>
    <property type="molecule type" value="Genomic_DNA"/>
</dbReference>
<feature type="region of interest" description="Disordered" evidence="1">
    <location>
        <begin position="1"/>
        <end position="146"/>
    </location>
</feature>
<feature type="compositionally biased region" description="Basic residues" evidence="1">
    <location>
        <begin position="85"/>
        <end position="97"/>
    </location>
</feature>
<feature type="non-terminal residue" evidence="2">
    <location>
        <position position="1"/>
    </location>
</feature>
<organism evidence="2">
    <name type="scientific">uncultured Gemmatimonadota bacterium</name>
    <dbReference type="NCBI Taxonomy" id="203437"/>
    <lineage>
        <taxon>Bacteria</taxon>
        <taxon>Pseudomonadati</taxon>
        <taxon>Gemmatimonadota</taxon>
        <taxon>environmental samples</taxon>
    </lineage>
</organism>
<name>A0A6J4KGZ9_9BACT</name>
<proteinExistence type="predicted"/>